<proteinExistence type="predicted"/>
<dbReference type="EMBL" id="FOJI01000003">
    <property type="protein sequence ID" value="SEW03201.1"/>
    <property type="molecule type" value="Genomic_DNA"/>
</dbReference>
<dbReference type="InterPro" id="IPR018062">
    <property type="entry name" value="HTH_AraC-typ_CS"/>
</dbReference>
<accession>A0A1I0NQM1</accession>
<keyword evidence="3" id="KW-0804">Transcription</keyword>
<dbReference type="PROSITE" id="PS00041">
    <property type="entry name" value="HTH_ARAC_FAMILY_1"/>
    <property type="match status" value="1"/>
</dbReference>
<evidence type="ECO:0000256" key="2">
    <source>
        <dbReference type="ARBA" id="ARBA00023125"/>
    </source>
</evidence>
<gene>
    <name evidence="6" type="ORF">SAMN05421659_103265</name>
</gene>
<protein>
    <submittedName>
        <fullName evidence="6">AraC-type DNA-binding protein</fullName>
    </submittedName>
</protein>
<dbReference type="SUPFAM" id="SSF51215">
    <property type="entry name" value="Regulatory protein AraC"/>
    <property type="match status" value="1"/>
</dbReference>
<sequence length="315" mass="36267">MSKAKKKIIEFRNYSLQTNFPILLLSGDEWHISDIPSTRLHFHNCLEIGLCEEGSGSLEFMNKVLPFHTGDITLIASDVIHTTYSTPGTSSKWSYIFIDVEEFFHPYFSLDILSQNDMIQKIIYSYSSIFSKDKYPEIYNIVIHIIHTLKNKDLNYKYAIFGTLMAFLVDVMNIYINPDDPELFIIQTSGDSLAITPALDHIRKSYMLDFSMDSLAQMCGLSSTHFRRTFTTVMNTSPLDYLIKIRIEKASLFLQTTDMPILSISEEVGFHSLSSFNRHFSSIVGETPRDWRKKMSFAHNLSIFQNTGWMTPPKV</sequence>
<reference evidence="6 7" key="1">
    <citation type="submission" date="2016-10" db="EMBL/GenBank/DDBJ databases">
        <authorList>
            <person name="de Groot N.N."/>
        </authorList>
    </citation>
    <scope>NUCLEOTIDE SEQUENCE [LARGE SCALE GENOMIC DNA]</scope>
    <source>
        <strain evidence="6 7">DSM 9179</strain>
    </source>
</reference>
<keyword evidence="2 6" id="KW-0238">DNA-binding</keyword>
<dbReference type="Proteomes" id="UP000199701">
    <property type="component" value="Unassembled WGS sequence"/>
</dbReference>
<dbReference type="STRING" id="99656.SAMN05421659_103265"/>
<dbReference type="PANTHER" id="PTHR43280:SF28">
    <property type="entry name" value="HTH-TYPE TRANSCRIPTIONAL ACTIVATOR RHAS"/>
    <property type="match status" value="1"/>
</dbReference>
<dbReference type="Pfam" id="PF02311">
    <property type="entry name" value="AraC_binding"/>
    <property type="match status" value="1"/>
</dbReference>
<dbReference type="InterPro" id="IPR003313">
    <property type="entry name" value="AraC-bd"/>
</dbReference>
<feature type="domain" description="HTH araC/xylS-type" evidence="5">
    <location>
        <begin position="196"/>
        <end position="294"/>
    </location>
</feature>
<keyword evidence="1" id="KW-0805">Transcription regulation</keyword>
<evidence type="ECO:0000256" key="3">
    <source>
        <dbReference type="ARBA" id="ARBA00023163"/>
    </source>
</evidence>
<dbReference type="InterPro" id="IPR018060">
    <property type="entry name" value="HTH_AraC"/>
</dbReference>
<keyword evidence="4" id="KW-0472">Membrane</keyword>
<dbReference type="PANTHER" id="PTHR43280">
    <property type="entry name" value="ARAC-FAMILY TRANSCRIPTIONAL REGULATOR"/>
    <property type="match status" value="1"/>
</dbReference>
<keyword evidence="4" id="KW-1133">Transmembrane helix</keyword>
<evidence type="ECO:0000259" key="5">
    <source>
        <dbReference type="PROSITE" id="PS01124"/>
    </source>
</evidence>
<dbReference type="Pfam" id="PF12833">
    <property type="entry name" value="HTH_18"/>
    <property type="match status" value="1"/>
</dbReference>
<feature type="transmembrane region" description="Helical" evidence="4">
    <location>
        <begin position="158"/>
        <end position="176"/>
    </location>
</feature>
<dbReference type="Gene3D" id="2.60.120.10">
    <property type="entry name" value="Jelly Rolls"/>
    <property type="match status" value="1"/>
</dbReference>
<dbReference type="CDD" id="cd02208">
    <property type="entry name" value="cupin_RmlC-like"/>
    <property type="match status" value="1"/>
</dbReference>
<dbReference type="SMART" id="SM00342">
    <property type="entry name" value="HTH_ARAC"/>
    <property type="match status" value="1"/>
</dbReference>
<name>A0A1I0NQM1_9FIRM</name>
<keyword evidence="7" id="KW-1185">Reference proteome</keyword>
<organism evidence="6 7">
    <name type="scientific">[Clostridium] fimetarium</name>
    <dbReference type="NCBI Taxonomy" id="99656"/>
    <lineage>
        <taxon>Bacteria</taxon>
        <taxon>Bacillati</taxon>
        <taxon>Bacillota</taxon>
        <taxon>Clostridia</taxon>
        <taxon>Lachnospirales</taxon>
        <taxon>Lachnospiraceae</taxon>
    </lineage>
</organism>
<dbReference type="Gene3D" id="1.10.10.60">
    <property type="entry name" value="Homeodomain-like"/>
    <property type="match status" value="2"/>
</dbReference>
<evidence type="ECO:0000313" key="7">
    <source>
        <dbReference type="Proteomes" id="UP000199701"/>
    </source>
</evidence>
<evidence type="ECO:0000256" key="1">
    <source>
        <dbReference type="ARBA" id="ARBA00023015"/>
    </source>
</evidence>
<dbReference type="InterPro" id="IPR037923">
    <property type="entry name" value="HTH-like"/>
</dbReference>
<dbReference type="GO" id="GO:0043565">
    <property type="term" value="F:sequence-specific DNA binding"/>
    <property type="evidence" value="ECO:0007669"/>
    <property type="project" value="InterPro"/>
</dbReference>
<dbReference type="SUPFAM" id="SSF46689">
    <property type="entry name" value="Homeodomain-like"/>
    <property type="match status" value="2"/>
</dbReference>
<keyword evidence="4" id="KW-0812">Transmembrane</keyword>
<dbReference type="InterPro" id="IPR009057">
    <property type="entry name" value="Homeodomain-like_sf"/>
</dbReference>
<dbReference type="AlphaFoldDB" id="A0A1I0NQM1"/>
<dbReference type="GO" id="GO:0003700">
    <property type="term" value="F:DNA-binding transcription factor activity"/>
    <property type="evidence" value="ECO:0007669"/>
    <property type="project" value="InterPro"/>
</dbReference>
<dbReference type="InterPro" id="IPR014710">
    <property type="entry name" value="RmlC-like_jellyroll"/>
</dbReference>
<evidence type="ECO:0000256" key="4">
    <source>
        <dbReference type="SAM" id="Phobius"/>
    </source>
</evidence>
<dbReference type="PROSITE" id="PS01124">
    <property type="entry name" value="HTH_ARAC_FAMILY_2"/>
    <property type="match status" value="1"/>
</dbReference>
<dbReference type="RefSeq" id="WP_170841311.1">
    <property type="nucleotide sequence ID" value="NZ_FOJI01000003.1"/>
</dbReference>
<evidence type="ECO:0000313" key="6">
    <source>
        <dbReference type="EMBL" id="SEW03201.1"/>
    </source>
</evidence>